<dbReference type="InterPro" id="IPR046866">
    <property type="entry name" value="FapA_N"/>
</dbReference>
<gene>
    <name evidence="3" type="ORF">J2X15_002351</name>
</gene>
<dbReference type="Pfam" id="PF20250">
    <property type="entry name" value="FapA_N"/>
    <property type="match status" value="1"/>
</dbReference>
<dbReference type="Proteomes" id="UP001268089">
    <property type="component" value="Unassembled WGS sequence"/>
</dbReference>
<feature type="coiled-coil region" evidence="1">
    <location>
        <begin position="343"/>
        <end position="370"/>
    </location>
</feature>
<sequence length="471" mass="48943">MDTVGTTTSAEDKARIVVHVAADAMSAALDLSPSADGRNATLDEVMAALAEAGITYGLDHEVVLAACTQGQAAQLVVARGTAPVHGVDAIFEPLALDASVRAPKIDAQGLVDYREFSGICLVTQGAPLMRRTPASWGSEGRTITGKPLPSVPGKDLPFADGLTGAAVSRDDPYLLCATIQGQPVLVVQGVQVEPVLRVAEVNLATGNIYFDGCVQVEGDVTHSMKVQATGDVSVGGTVEGGSVESGGNVLVGGGIIAQGQVVSGGGVTARFTQSAKVKAETAIVLHDMALESELQAGSHIVIGEKTPQKGKLVGGKTAAMMLVRVPTLGSPKSGTTTVSVGANPELEQRYQALQERIDMEKANEDKLSKLVAHLTQTGDPKAMLARVKASWQQATQTWAKSLVEQAELDALLATTRNAKVQVMQGTLGVVELAFGKRRTTLHKEFAAGDFSVAQDNKIQFTDAGGQAYPIS</sequence>
<dbReference type="EMBL" id="JAVDXO010000004">
    <property type="protein sequence ID" value="MDR7307065.1"/>
    <property type="molecule type" value="Genomic_DNA"/>
</dbReference>
<name>A0ABU1ZNE2_9BURK</name>
<dbReference type="PANTHER" id="PTHR38032">
    <property type="entry name" value="POLYMERASE-RELATED"/>
    <property type="match status" value="1"/>
</dbReference>
<feature type="domain" description="Flagellar Assembly Protein A N-terminal region" evidence="2">
    <location>
        <begin position="17"/>
        <end position="185"/>
    </location>
</feature>
<keyword evidence="4" id="KW-1185">Reference proteome</keyword>
<reference evidence="3 4" key="1">
    <citation type="submission" date="2023-07" db="EMBL/GenBank/DDBJ databases">
        <title>Sorghum-associated microbial communities from plants grown in Nebraska, USA.</title>
        <authorList>
            <person name="Schachtman D."/>
        </authorList>
    </citation>
    <scope>NUCLEOTIDE SEQUENCE [LARGE SCALE GENOMIC DNA]</scope>
    <source>
        <strain evidence="3 4">BE308</strain>
    </source>
</reference>
<dbReference type="PANTHER" id="PTHR38032:SF1">
    <property type="entry name" value="RNA-BINDING PROTEIN KHPB N-TERMINAL DOMAIN-CONTAINING PROTEIN"/>
    <property type="match status" value="1"/>
</dbReference>
<evidence type="ECO:0000256" key="1">
    <source>
        <dbReference type="SAM" id="Coils"/>
    </source>
</evidence>
<dbReference type="RefSeq" id="WP_310342947.1">
    <property type="nucleotide sequence ID" value="NZ_JAVDXO010000004.1"/>
</dbReference>
<accession>A0ABU1ZNE2</accession>
<dbReference type="InterPro" id="IPR005646">
    <property type="entry name" value="FapA"/>
</dbReference>
<dbReference type="InterPro" id="IPR046865">
    <property type="entry name" value="FapA_b_solenoid"/>
</dbReference>
<evidence type="ECO:0000313" key="3">
    <source>
        <dbReference type="EMBL" id="MDR7307065.1"/>
    </source>
</evidence>
<protein>
    <submittedName>
        <fullName evidence="3">Uncharacterized protein (DUF342 family)</fullName>
    </submittedName>
</protein>
<organism evidence="3 4">
    <name type="scientific">Rhodoferax saidenbachensis</name>
    <dbReference type="NCBI Taxonomy" id="1484693"/>
    <lineage>
        <taxon>Bacteria</taxon>
        <taxon>Pseudomonadati</taxon>
        <taxon>Pseudomonadota</taxon>
        <taxon>Betaproteobacteria</taxon>
        <taxon>Burkholderiales</taxon>
        <taxon>Comamonadaceae</taxon>
        <taxon>Rhodoferax</taxon>
    </lineage>
</organism>
<evidence type="ECO:0000313" key="4">
    <source>
        <dbReference type="Proteomes" id="UP001268089"/>
    </source>
</evidence>
<evidence type="ECO:0000259" key="2">
    <source>
        <dbReference type="Pfam" id="PF20250"/>
    </source>
</evidence>
<comment type="caution">
    <text evidence="3">The sequence shown here is derived from an EMBL/GenBank/DDBJ whole genome shotgun (WGS) entry which is preliminary data.</text>
</comment>
<dbReference type="Pfam" id="PF03961">
    <property type="entry name" value="FapA"/>
    <property type="match status" value="1"/>
</dbReference>
<keyword evidence="1" id="KW-0175">Coiled coil</keyword>
<proteinExistence type="predicted"/>